<dbReference type="Pfam" id="PF10002">
    <property type="entry name" value="DUF2243"/>
    <property type="match status" value="1"/>
</dbReference>
<organism evidence="2 3">
    <name type="scientific">Metabacillus elymi</name>
    <dbReference type="NCBI Taxonomy" id="2745198"/>
    <lineage>
        <taxon>Bacteria</taxon>
        <taxon>Bacillati</taxon>
        <taxon>Bacillota</taxon>
        <taxon>Bacilli</taxon>
        <taxon>Bacillales</taxon>
        <taxon>Bacillaceae</taxon>
        <taxon>Metabacillus</taxon>
    </lineage>
</organism>
<gene>
    <name evidence="2" type="ORF">HUW50_12465</name>
</gene>
<keyword evidence="1" id="KW-0812">Transmembrane</keyword>
<dbReference type="Proteomes" id="UP000515490">
    <property type="component" value="Chromosome"/>
</dbReference>
<protein>
    <submittedName>
        <fullName evidence="2">DUF2243 domain-containing protein</fullName>
    </submittedName>
</protein>
<feature type="transmembrane region" description="Helical" evidence="1">
    <location>
        <begin position="54"/>
        <end position="73"/>
    </location>
</feature>
<dbReference type="InterPro" id="IPR018719">
    <property type="entry name" value="DUF2243_membrane"/>
</dbReference>
<keyword evidence="1" id="KW-0472">Membrane</keyword>
<reference evidence="2 3" key="1">
    <citation type="submission" date="2020-06" db="EMBL/GenBank/DDBJ databases">
        <title>Metabacillus dokdonensis sp. nov., isolated from the rhizosphere of Elymus tsukushiensis, a plant native to the Dokdo Islands, Republic of Korea.</title>
        <authorList>
            <person name="Lee S.Y."/>
            <person name="Hwang Y.J."/>
            <person name="Son J.S."/>
            <person name="Ghim S.Y."/>
        </authorList>
    </citation>
    <scope>NUCLEOTIDE SEQUENCE [LARGE SCALE GENOMIC DNA]</scope>
    <source>
        <strain evidence="2 3">KUDC1714</strain>
    </source>
</reference>
<name>A0ABX6S426_9BACI</name>
<feature type="transmembrane region" description="Helical" evidence="1">
    <location>
        <begin position="12"/>
        <end position="34"/>
    </location>
</feature>
<accession>A0ABX6S426</accession>
<proteinExistence type="predicted"/>
<feature type="transmembrane region" description="Helical" evidence="1">
    <location>
        <begin position="85"/>
        <end position="109"/>
    </location>
</feature>
<dbReference type="EMBL" id="CP055263">
    <property type="protein sequence ID" value="QNF28206.1"/>
    <property type="molecule type" value="Genomic_DNA"/>
</dbReference>
<keyword evidence="3" id="KW-1185">Reference proteome</keyword>
<evidence type="ECO:0000313" key="2">
    <source>
        <dbReference type="EMBL" id="QNF28206.1"/>
    </source>
</evidence>
<sequence length="155" mass="16730">MRTKIKTRFIHIGSFVLGFGFLGALDGIIFHQLLQWHSVIMATDRPGQIISDGIFHFAVTITLVLGGILLWLAGNPTNLSKGIRLLVGGILIGGGTFNIVEGIINHHILQIHRVKPGDPNALAYDLGFLAVGLLLLIIGIIIKRSGRPQLTSINA</sequence>
<dbReference type="RefSeq" id="WP_185653961.1">
    <property type="nucleotide sequence ID" value="NZ_CP055263.1"/>
</dbReference>
<keyword evidence="1" id="KW-1133">Transmembrane helix</keyword>
<evidence type="ECO:0000313" key="3">
    <source>
        <dbReference type="Proteomes" id="UP000515490"/>
    </source>
</evidence>
<evidence type="ECO:0000256" key="1">
    <source>
        <dbReference type="SAM" id="Phobius"/>
    </source>
</evidence>
<feature type="transmembrane region" description="Helical" evidence="1">
    <location>
        <begin position="121"/>
        <end position="142"/>
    </location>
</feature>